<feature type="transmembrane region" description="Helical" evidence="10">
    <location>
        <begin position="40"/>
        <end position="61"/>
    </location>
</feature>
<keyword evidence="4" id="KW-0997">Cell inner membrane</keyword>
<evidence type="ECO:0000256" key="6">
    <source>
        <dbReference type="ARBA" id="ARBA00022748"/>
    </source>
</evidence>
<reference evidence="13" key="1">
    <citation type="submission" date="2018-05" db="EMBL/GenBank/DDBJ databases">
        <authorList>
            <person name="Lanie J.A."/>
            <person name="Ng W.-L."/>
            <person name="Kazmierczak K.M."/>
            <person name="Andrzejewski T.M."/>
            <person name="Davidsen T.M."/>
            <person name="Wayne K.J."/>
            <person name="Tettelin H."/>
            <person name="Glass J.I."/>
            <person name="Rusch D."/>
            <person name="Podicherti R."/>
            <person name="Tsui H.-C.T."/>
            <person name="Winkler M.E."/>
        </authorList>
    </citation>
    <scope>NUCLEOTIDE SEQUENCE</scope>
</reference>
<comment type="subcellular location">
    <subcellularLocation>
        <location evidence="1">Cell inner membrane</location>
        <topology evidence="1">Multi-pass membrane protein</topology>
    </subcellularLocation>
</comment>
<dbReference type="InterPro" id="IPR003568">
    <property type="entry name" value="Cyt_c_biogenesis_CcmF"/>
</dbReference>
<gene>
    <name evidence="13" type="ORF">METZ01_LOCUS3816</name>
</gene>
<evidence type="ECO:0000256" key="4">
    <source>
        <dbReference type="ARBA" id="ARBA00022519"/>
    </source>
</evidence>
<dbReference type="PRINTS" id="PR01411">
    <property type="entry name" value="CCMFBIOGNSIS"/>
</dbReference>
<dbReference type="Pfam" id="PF16327">
    <property type="entry name" value="CcmF_C"/>
    <property type="match status" value="1"/>
</dbReference>
<evidence type="ECO:0000256" key="1">
    <source>
        <dbReference type="ARBA" id="ARBA00004429"/>
    </source>
</evidence>
<feature type="transmembrane region" description="Helical" evidence="10">
    <location>
        <begin position="310"/>
        <end position="329"/>
    </location>
</feature>
<evidence type="ECO:0000256" key="8">
    <source>
        <dbReference type="ARBA" id="ARBA00023136"/>
    </source>
</evidence>
<dbReference type="GO" id="GO:0017004">
    <property type="term" value="P:cytochrome complex assembly"/>
    <property type="evidence" value="ECO:0007669"/>
    <property type="project" value="UniProtKB-KW"/>
</dbReference>
<comment type="function">
    <text evidence="9">Required for the biogenesis of c-type cytochromes. Possible subunit of a heme lyase.</text>
</comment>
<evidence type="ECO:0000256" key="7">
    <source>
        <dbReference type="ARBA" id="ARBA00022989"/>
    </source>
</evidence>
<feature type="transmembrane region" description="Helical" evidence="10">
    <location>
        <begin position="247"/>
        <end position="263"/>
    </location>
</feature>
<dbReference type="InterPro" id="IPR002541">
    <property type="entry name" value="Cyt_c_assembly"/>
</dbReference>
<sequence>MADLGAISLWIALALAAYSTVGSAAGKLRMSPALVESAQSAMYAAGLALLVATLSLVVAFISRDFEIAYVAAHSDLAMPNKFTWVAFYAGNEGSLLYIATILSIMSTIAVWRAPERFKDALPYTTAILMLTLTFFVAVMAVMANPFDKLPFVPLDGDGINPLLTHFGMFFHPPALMAGLIGITVPFAFAVGSLIAGNTGDEWVDAGRVWGMVSWVLLAGGLLLGSWWAYTILGWGGFWFWDPVENAAFMPWLGITAFIHSIMVQKRRGMFRMWNIVLINVAFGLALYGMFMNRGGSVPSVHSFGASQLGWVFLLFLAIGVVVPFAIFIWRYPLLKSVQNLDSMLSREAAFLVNNTLLLAIAFVTLWGTVYPLLSRLTNDEEITVARPFYDQVNGPLMLALVFLMGVGPLIPWRKAGMASLRKSLLLPVAGGLLTVGILAVLGLHKDYALVGFGLASFVTTGILMEWYRGTRSRHHSSGENYVTAFLRLIAANRPRYGGYIVHLSVVMVTLGIVGTSFFSVQRDVVLSPGDSTTIEDYELVFLGTVEELKGNRTEFTSTVQLFRDGDLLETIRTKRAFYPNFNMAATSAAIRSTPVEDLYVVPSENLPDGSVGFRILVNPLIWWMWVAGPVMLVGTVIALWPQKIRATAPARTPRHFAPGPRPSTA</sequence>
<dbReference type="GO" id="GO:0015232">
    <property type="term" value="F:heme transmembrane transporter activity"/>
    <property type="evidence" value="ECO:0007669"/>
    <property type="project" value="InterPro"/>
</dbReference>
<feature type="transmembrane region" description="Helical" evidence="10">
    <location>
        <begin position="174"/>
        <end position="196"/>
    </location>
</feature>
<feature type="transmembrane region" description="Helical" evidence="10">
    <location>
        <begin position="208"/>
        <end position="227"/>
    </location>
</feature>
<comment type="similarity">
    <text evidence="2">Belongs to the CcmF/CycK/Ccl1/NrfE/CcsA family.</text>
</comment>
<dbReference type="InterPro" id="IPR032523">
    <property type="entry name" value="CcmF_C"/>
</dbReference>
<dbReference type="GO" id="GO:0020037">
    <property type="term" value="F:heme binding"/>
    <property type="evidence" value="ECO:0007669"/>
    <property type="project" value="InterPro"/>
</dbReference>
<feature type="transmembrane region" description="Helical" evidence="10">
    <location>
        <begin position="95"/>
        <end position="113"/>
    </location>
</feature>
<feature type="transmembrane region" description="Helical" evidence="10">
    <location>
        <begin position="120"/>
        <end position="143"/>
    </location>
</feature>
<dbReference type="PANTHER" id="PTHR43653:SF1">
    <property type="entry name" value="CYTOCHROME C-TYPE BIOGENESIS PROTEIN CCMF"/>
    <property type="match status" value="1"/>
</dbReference>
<organism evidence="13">
    <name type="scientific">marine metagenome</name>
    <dbReference type="NCBI Taxonomy" id="408172"/>
    <lineage>
        <taxon>unclassified sequences</taxon>
        <taxon>metagenomes</taxon>
        <taxon>ecological metagenomes</taxon>
    </lineage>
</organism>
<dbReference type="EMBL" id="UINC01000199">
    <property type="protein sequence ID" value="SUZ50962.1"/>
    <property type="molecule type" value="Genomic_DNA"/>
</dbReference>
<feature type="transmembrane region" description="Helical" evidence="10">
    <location>
        <begin position="424"/>
        <end position="441"/>
    </location>
</feature>
<feature type="domain" description="Cytochrome c assembly protein" evidence="11">
    <location>
        <begin position="92"/>
        <end position="291"/>
    </location>
</feature>
<dbReference type="GO" id="GO:0005886">
    <property type="term" value="C:plasma membrane"/>
    <property type="evidence" value="ECO:0007669"/>
    <property type="project" value="UniProtKB-SubCell"/>
</dbReference>
<evidence type="ECO:0000313" key="13">
    <source>
        <dbReference type="EMBL" id="SUZ50962.1"/>
    </source>
</evidence>
<feature type="transmembrane region" description="Helical" evidence="10">
    <location>
        <begin position="447"/>
        <end position="467"/>
    </location>
</feature>
<dbReference type="AlphaFoldDB" id="A0A381N8M8"/>
<name>A0A381N8M8_9ZZZZ</name>
<feature type="transmembrane region" description="Helical" evidence="10">
    <location>
        <begin position="496"/>
        <end position="518"/>
    </location>
</feature>
<accession>A0A381N8M8</accession>
<feature type="transmembrane region" description="Helical" evidence="10">
    <location>
        <begin position="620"/>
        <end position="641"/>
    </location>
</feature>
<evidence type="ECO:0000256" key="5">
    <source>
        <dbReference type="ARBA" id="ARBA00022692"/>
    </source>
</evidence>
<keyword evidence="5 10" id="KW-0812">Transmembrane</keyword>
<feature type="transmembrane region" description="Helical" evidence="10">
    <location>
        <begin position="393"/>
        <end position="412"/>
    </location>
</feature>
<evidence type="ECO:0008006" key="14">
    <source>
        <dbReference type="Google" id="ProtNLM"/>
    </source>
</evidence>
<protein>
    <recommendedName>
        <fullName evidence="14">Heme lyase CcmF/NrfE family subunit</fullName>
    </recommendedName>
</protein>
<dbReference type="Pfam" id="PF01578">
    <property type="entry name" value="Cytochrom_C_asm"/>
    <property type="match status" value="1"/>
</dbReference>
<evidence type="ECO:0000256" key="2">
    <source>
        <dbReference type="ARBA" id="ARBA00009186"/>
    </source>
</evidence>
<feature type="transmembrane region" description="Helical" evidence="10">
    <location>
        <begin position="270"/>
        <end position="290"/>
    </location>
</feature>
<keyword evidence="8 10" id="KW-0472">Membrane</keyword>
<dbReference type="InterPro" id="IPR003567">
    <property type="entry name" value="Cyt_c_biogenesis"/>
</dbReference>
<feature type="transmembrane region" description="Helical" evidence="10">
    <location>
        <begin position="350"/>
        <end position="373"/>
    </location>
</feature>
<keyword evidence="6" id="KW-0201">Cytochrome c-type biogenesis</keyword>
<keyword evidence="3" id="KW-1003">Cell membrane</keyword>
<feature type="domain" description="Cytochrome c-type biogenesis protein CcmF C-terminal" evidence="12">
    <location>
        <begin position="313"/>
        <end position="639"/>
    </location>
</feature>
<evidence type="ECO:0000259" key="12">
    <source>
        <dbReference type="Pfam" id="PF16327"/>
    </source>
</evidence>
<keyword evidence="7 10" id="KW-1133">Transmembrane helix</keyword>
<evidence type="ECO:0000259" key="11">
    <source>
        <dbReference type="Pfam" id="PF01578"/>
    </source>
</evidence>
<evidence type="ECO:0000256" key="9">
    <source>
        <dbReference type="ARBA" id="ARBA00037230"/>
    </source>
</evidence>
<dbReference type="PANTHER" id="PTHR43653">
    <property type="entry name" value="CYTOCHROME C ASSEMBLY PROTEIN-RELATED"/>
    <property type="match status" value="1"/>
</dbReference>
<dbReference type="PRINTS" id="PR01410">
    <property type="entry name" value="CCBIOGENESIS"/>
</dbReference>
<proteinExistence type="inferred from homology"/>
<evidence type="ECO:0000256" key="10">
    <source>
        <dbReference type="SAM" id="Phobius"/>
    </source>
</evidence>
<evidence type="ECO:0000256" key="3">
    <source>
        <dbReference type="ARBA" id="ARBA00022475"/>
    </source>
</evidence>